<proteinExistence type="predicted"/>
<accession>A0A1H4K411</accession>
<dbReference type="EMBL" id="FNSD01000001">
    <property type="protein sequence ID" value="SEB52642.1"/>
    <property type="molecule type" value="Genomic_DNA"/>
</dbReference>
<organism evidence="1 2">
    <name type="scientific">Terriglobus roseus</name>
    <dbReference type="NCBI Taxonomy" id="392734"/>
    <lineage>
        <taxon>Bacteria</taxon>
        <taxon>Pseudomonadati</taxon>
        <taxon>Acidobacteriota</taxon>
        <taxon>Terriglobia</taxon>
        <taxon>Terriglobales</taxon>
        <taxon>Acidobacteriaceae</taxon>
        <taxon>Terriglobus</taxon>
    </lineage>
</organism>
<dbReference type="Proteomes" id="UP000182409">
    <property type="component" value="Unassembled WGS sequence"/>
</dbReference>
<gene>
    <name evidence="1" type="ORF">SAMN05443244_0965</name>
</gene>
<sequence>MDTELGSMAGTQEVQLLVHRLLEEARALAGFDCIWLDKRGEIKAAKHPPEGRLAARGVFLHISPGKDRPIVYFTKTYVKRWDLTTENIERISRR</sequence>
<reference evidence="1 2" key="1">
    <citation type="submission" date="2016-10" db="EMBL/GenBank/DDBJ databases">
        <authorList>
            <person name="de Groot N.N."/>
        </authorList>
    </citation>
    <scope>NUCLEOTIDE SEQUENCE [LARGE SCALE GENOMIC DNA]</scope>
    <source>
        <strain evidence="1 2">AB35.6</strain>
    </source>
</reference>
<evidence type="ECO:0000313" key="2">
    <source>
        <dbReference type="Proteomes" id="UP000182409"/>
    </source>
</evidence>
<name>A0A1H4K411_9BACT</name>
<dbReference type="AlphaFoldDB" id="A0A1H4K411"/>
<protein>
    <submittedName>
        <fullName evidence="1">Uncharacterized protein</fullName>
    </submittedName>
</protein>
<evidence type="ECO:0000313" key="1">
    <source>
        <dbReference type="EMBL" id="SEB52642.1"/>
    </source>
</evidence>